<feature type="region of interest" description="Disordered" evidence="1">
    <location>
        <begin position="1"/>
        <end position="42"/>
    </location>
</feature>
<keyword evidence="3" id="KW-1185">Reference proteome</keyword>
<proteinExistence type="predicted"/>
<reference evidence="2 3" key="1">
    <citation type="journal article" date="2019" name="Commun. Biol.">
        <title>The bagworm genome reveals a unique fibroin gene that provides high tensile strength.</title>
        <authorList>
            <person name="Kono N."/>
            <person name="Nakamura H."/>
            <person name="Ohtoshi R."/>
            <person name="Tomita M."/>
            <person name="Numata K."/>
            <person name="Arakawa K."/>
        </authorList>
    </citation>
    <scope>NUCLEOTIDE SEQUENCE [LARGE SCALE GENOMIC DNA]</scope>
</reference>
<evidence type="ECO:0000313" key="3">
    <source>
        <dbReference type="Proteomes" id="UP000299102"/>
    </source>
</evidence>
<dbReference type="EMBL" id="BGZK01000058">
    <property type="protein sequence ID" value="GBP13608.1"/>
    <property type="molecule type" value="Genomic_DNA"/>
</dbReference>
<feature type="region of interest" description="Disordered" evidence="1">
    <location>
        <begin position="86"/>
        <end position="140"/>
    </location>
</feature>
<comment type="caution">
    <text evidence="2">The sequence shown here is derived from an EMBL/GenBank/DDBJ whole genome shotgun (WGS) entry which is preliminary data.</text>
</comment>
<gene>
    <name evidence="2" type="ORF">EVAR_6946_1</name>
</gene>
<name>A0A4C1TJM5_EUMVA</name>
<dbReference type="Proteomes" id="UP000299102">
    <property type="component" value="Unassembled WGS sequence"/>
</dbReference>
<organism evidence="2 3">
    <name type="scientific">Eumeta variegata</name>
    <name type="common">Bagworm moth</name>
    <name type="synonym">Eumeta japonica</name>
    <dbReference type="NCBI Taxonomy" id="151549"/>
    <lineage>
        <taxon>Eukaryota</taxon>
        <taxon>Metazoa</taxon>
        <taxon>Ecdysozoa</taxon>
        <taxon>Arthropoda</taxon>
        <taxon>Hexapoda</taxon>
        <taxon>Insecta</taxon>
        <taxon>Pterygota</taxon>
        <taxon>Neoptera</taxon>
        <taxon>Endopterygota</taxon>
        <taxon>Lepidoptera</taxon>
        <taxon>Glossata</taxon>
        <taxon>Ditrysia</taxon>
        <taxon>Tineoidea</taxon>
        <taxon>Psychidae</taxon>
        <taxon>Oiketicinae</taxon>
        <taxon>Eumeta</taxon>
    </lineage>
</organism>
<sequence length="252" mass="27830">MEEWIGSNTEGRSGWISGSGRNGRKEGRNRNGRHPYQASENANGMTRVNLVLLRLDVQRQPREVETLPRRGLARISYDQRWSGCATGVAPQPGRRGRGGRWGDVDGAIVTSRRPRGSHRRGRRRGAARSGLGRRAEGHGKEAEGRKDAFVWEDLRPRIFDCGLLAGAGGQTGLLEVTTLAKDKYDKLVSYCSSLRREKLSLSTVPACQGLLLVPLFLQQTNYTIYIVGLSNSCGKLNQTQNHKSLLTIFCAA</sequence>
<feature type="compositionally biased region" description="Polar residues" evidence="1">
    <location>
        <begin position="1"/>
        <end position="11"/>
    </location>
</feature>
<dbReference type="AlphaFoldDB" id="A0A4C1TJM5"/>
<protein>
    <submittedName>
        <fullName evidence="2">Uncharacterized protein</fullName>
    </submittedName>
</protein>
<evidence type="ECO:0000256" key="1">
    <source>
        <dbReference type="SAM" id="MobiDB-lite"/>
    </source>
</evidence>
<accession>A0A4C1TJM5</accession>
<evidence type="ECO:0000313" key="2">
    <source>
        <dbReference type="EMBL" id="GBP13608.1"/>
    </source>
</evidence>
<feature type="compositionally biased region" description="Basic residues" evidence="1">
    <location>
        <begin position="112"/>
        <end position="126"/>
    </location>
</feature>